<evidence type="ECO:0000313" key="1">
    <source>
        <dbReference type="EMBL" id="KAF9642839.1"/>
    </source>
</evidence>
<name>A0ACB6Z004_THEGA</name>
<protein>
    <submittedName>
        <fullName evidence="1">Uncharacterized protein</fullName>
    </submittedName>
</protein>
<keyword evidence="2" id="KW-1185">Reference proteome</keyword>
<accession>A0ACB6Z004</accession>
<dbReference type="Proteomes" id="UP000886501">
    <property type="component" value="Unassembled WGS sequence"/>
</dbReference>
<proteinExistence type="predicted"/>
<evidence type="ECO:0000313" key="2">
    <source>
        <dbReference type="Proteomes" id="UP000886501"/>
    </source>
</evidence>
<reference evidence="1" key="2">
    <citation type="journal article" date="2020" name="Nat. Commun.">
        <title>Large-scale genome sequencing of mycorrhizal fungi provides insights into the early evolution of symbiotic traits.</title>
        <authorList>
            <person name="Miyauchi S."/>
            <person name="Kiss E."/>
            <person name="Kuo A."/>
            <person name="Drula E."/>
            <person name="Kohler A."/>
            <person name="Sanchez-Garcia M."/>
            <person name="Morin E."/>
            <person name="Andreopoulos B."/>
            <person name="Barry K.W."/>
            <person name="Bonito G."/>
            <person name="Buee M."/>
            <person name="Carver A."/>
            <person name="Chen C."/>
            <person name="Cichocki N."/>
            <person name="Clum A."/>
            <person name="Culley D."/>
            <person name="Crous P.W."/>
            <person name="Fauchery L."/>
            <person name="Girlanda M."/>
            <person name="Hayes R.D."/>
            <person name="Keri Z."/>
            <person name="LaButti K."/>
            <person name="Lipzen A."/>
            <person name="Lombard V."/>
            <person name="Magnuson J."/>
            <person name="Maillard F."/>
            <person name="Murat C."/>
            <person name="Nolan M."/>
            <person name="Ohm R.A."/>
            <person name="Pangilinan J."/>
            <person name="Pereira M.F."/>
            <person name="Perotto S."/>
            <person name="Peter M."/>
            <person name="Pfister S."/>
            <person name="Riley R."/>
            <person name="Sitrit Y."/>
            <person name="Stielow J.B."/>
            <person name="Szollosi G."/>
            <person name="Zifcakova L."/>
            <person name="Stursova M."/>
            <person name="Spatafora J.W."/>
            <person name="Tedersoo L."/>
            <person name="Vaario L.M."/>
            <person name="Yamada A."/>
            <person name="Yan M."/>
            <person name="Wang P."/>
            <person name="Xu J."/>
            <person name="Bruns T."/>
            <person name="Baldrian P."/>
            <person name="Vilgalys R."/>
            <person name="Dunand C."/>
            <person name="Henrissat B."/>
            <person name="Grigoriev I.V."/>
            <person name="Hibbett D."/>
            <person name="Nagy L.G."/>
            <person name="Martin F.M."/>
        </authorList>
    </citation>
    <scope>NUCLEOTIDE SEQUENCE</scope>
    <source>
        <strain evidence="1">P2</strain>
    </source>
</reference>
<gene>
    <name evidence="1" type="ORF">BDM02DRAFT_3105170</name>
</gene>
<comment type="caution">
    <text evidence="1">The sequence shown here is derived from an EMBL/GenBank/DDBJ whole genome shotgun (WGS) entry which is preliminary data.</text>
</comment>
<dbReference type="EMBL" id="MU118342">
    <property type="protein sequence ID" value="KAF9642839.1"/>
    <property type="molecule type" value="Genomic_DNA"/>
</dbReference>
<organism evidence="1 2">
    <name type="scientific">Thelephora ganbajun</name>
    <name type="common">Ganba fungus</name>
    <dbReference type="NCBI Taxonomy" id="370292"/>
    <lineage>
        <taxon>Eukaryota</taxon>
        <taxon>Fungi</taxon>
        <taxon>Dikarya</taxon>
        <taxon>Basidiomycota</taxon>
        <taxon>Agaricomycotina</taxon>
        <taxon>Agaricomycetes</taxon>
        <taxon>Thelephorales</taxon>
        <taxon>Thelephoraceae</taxon>
        <taxon>Thelephora</taxon>
    </lineage>
</organism>
<feature type="non-terminal residue" evidence="1">
    <location>
        <position position="1"/>
    </location>
</feature>
<sequence length="178" mass="20573">CPPEWVTWLQDSFMVPSCLVPHRGNDAFPDGTQNTSMRLFGPEIVTDALFQDDSCSTITHDLLCVGGEDTGKYWFMTAAEDWLEVTEHLRARNGSNTIRLWSMSLQELSQAPFDVYFYTQKKGDLVILPSRSFSQTVHRGITASLCWERMTLQGLEMFVYHDRFFKQRYVDYRSVFCG</sequence>
<reference evidence="1" key="1">
    <citation type="submission" date="2019-10" db="EMBL/GenBank/DDBJ databases">
        <authorList>
            <consortium name="DOE Joint Genome Institute"/>
            <person name="Kuo A."/>
            <person name="Miyauchi S."/>
            <person name="Kiss E."/>
            <person name="Drula E."/>
            <person name="Kohler A."/>
            <person name="Sanchez-Garcia M."/>
            <person name="Andreopoulos B."/>
            <person name="Barry K.W."/>
            <person name="Bonito G."/>
            <person name="Buee M."/>
            <person name="Carver A."/>
            <person name="Chen C."/>
            <person name="Cichocki N."/>
            <person name="Clum A."/>
            <person name="Culley D."/>
            <person name="Crous P.W."/>
            <person name="Fauchery L."/>
            <person name="Girlanda M."/>
            <person name="Hayes R."/>
            <person name="Keri Z."/>
            <person name="Labutti K."/>
            <person name="Lipzen A."/>
            <person name="Lombard V."/>
            <person name="Magnuson J."/>
            <person name="Maillard F."/>
            <person name="Morin E."/>
            <person name="Murat C."/>
            <person name="Nolan M."/>
            <person name="Ohm R."/>
            <person name="Pangilinan J."/>
            <person name="Pereira M."/>
            <person name="Perotto S."/>
            <person name="Peter M."/>
            <person name="Riley R."/>
            <person name="Sitrit Y."/>
            <person name="Stielow B."/>
            <person name="Szollosi G."/>
            <person name="Zifcakova L."/>
            <person name="Stursova M."/>
            <person name="Spatafora J.W."/>
            <person name="Tedersoo L."/>
            <person name="Vaario L.-M."/>
            <person name="Yamada A."/>
            <person name="Yan M."/>
            <person name="Wang P."/>
            <person name="Xu J."/>
            <person name="Bruns T."/>
            <person name="Baldrian P."/>
            <person name="Vilgalys R."/>
            <person name="Henrissat B."/>
            <person name="Grigoriev I.V."/>
            <person name="Hibbett D."/>
            <person name="Nagy L.G."/>
            <person name="Martin F.M."/>
        </authorList>
    </citation>
    <scope>NUCLEOTIDE SEQUENCE</scope>
    <source>
        <strain evidence="1">P2</strain>
    </source>
</reference>